<dbReference type="PANTHER" id="PTHR16517">
    <property type="entry name" value="TUBBY-RELATED"/>
    <property type="match status" value="1"/>
</dbReference>
<feature type="non-terminal residue" evidence="3">
    <location>
        <position position="179"/>
    </location>
</feature>
<evidence type="ECO:0000256" key="1">
    <source>
        <dbReference type="ARBA" id="ARBA00007129"/>
    </source>
</evidence>
<dbReference type="AlphaFoldDB" id="A0A813EW91"/>
<dbReference type="InterPro" id="IPR000007">
    <property type="entry name" value="Tubby_C"/>
</dbReference>
<reference evidence="3" key="1">
    <citation type="submission" date="2021-02" db="EMBL/GenBank/DDBJ databases">
        <authorList>
            <person name="Dougan E. K."/>
            <person name="Rhodes N."/>
            <person name="Thang M."/>
            <person name="Chan C."/>
        </authorList>
    </citation>
    <scope>NUCLEOTIDE SEQUENCE</scope>
</reference>
<sequence length="179" mass="19596">ATFREELAAVRFRKPGDAPRTMEVVLPSCSNASGLMEEPSFSSRSGREGQLLHAWSQDISGVETSDVQAQASRELAVQRGPALRLVSPPLVWDDARQVYASNFHGRVSRASCKNFQLAMADRTFQPVLGGLDGLCMQFGRIDDTSFSFDAAYPLSPVQAFAMALAAFDGRIAEALRIYY</sequence>
<dbReference type="EMBL" id="CAJNNV010016055">
    <property type="protein sequence ID" value="CAE8604103.1"/>
    <property type="molecule type" value="Genomic_DNA"/>
</dbReference>
<proteinExistence type="inferred from homology"/>
<dbReference type="OrthoDB" id="8775810at2759"/>
<comment type="caution">
    <text evidence="3">The sequence shown here is derived from an EMBL/GenBank/DDBJ whole genome shotgun (WGS) entry which is preliminary data.</text>
</comment>
<evidence type="ECO:0000313" key="3">
    <source>
        <dbReference type="EMBL" id="CAE8604103.1"/>
    </source>
</evidence>
<dbReference type="SUPFAM" id="SSF54518">
    <property type="entry name" value="Tubby C-terminal domain-like"/>
    <property type="match status" value="1"/>
</dbReference>
<accession>A0A813EW91</accession>
<comment type="similarity">
    <text evidence="1">Belongs to the TUB family.</text>
</comment>
<dbReference type="Pfam" id="PF01167">
    <property type="entry name" value="Tub"/>
    <property type="match status" value="1"/>
</dbReference>
<evidence type="ECO:0000259" key="2">
    <source>
        <dbReference type="Pfam" id="PF01167"/>
    </source>
</evidence>
<organism evidence="3 4">
    <name type="scientific">Polarella glacialis</name>
    <name type="common">Dinoflagellate</name>
    <dbReference type="NCBI Taxonomy" id="89957"/>
    <lineage>
        <taxon>Eukaryota</taxon>
        <taxon>Sar</taxon>
        <taxon>Alveolata</taxon>
        <taxon>Dinophyceae</taxon>
        <taxon>Suessiales</taxon>
        <taxon>Suessiaceae</taxon>
        <taxon>Polarella</taxon>
    </lineage>
</organism>
<gene>
    <name evidence="3" type="ORF">PGLA1383_LOCUS22289</name>
</gene>
<name>A0A813EW91_POLGL</name>
<keyword evidence="4" id="KW-1185">Reference proteome</keyword>
<dbReference type="Gene3D" id="3.20.90.10">
    <property type="entry name" value="Tubby Protein, Chain A"/>
    <property type="match status" value="1"/>
</dbReference>
<evidence type="ECO:0000313" key="4">
    <source>
        <dbReference type="Proteomes" id="UP000654075"/>
    </source>
</evidence>
<dbReference type="Proteomes" id="UP000654075">
    <property type="component" value="Unassembled WGS sequence"/>
</dbReference>
<protein>
    <recommendedName>
        <fullName evidence="2">Tubby C-terminal domain-containing protein</fullName>
    </recommendedName>
</protein>
<dbReference type="PANTHER" id="PTHR16517:SF7">
    <property type="entry name" value="PROTEIN KING TUBBY"/>
    <property type="match status" value="1"/>
</dbReference>
<feature type="domain" description="Tubby C-terminal" evidence="2">
    <location>
        <begin position="5"/>
        <end position="168"/>
    </location>
</feature>
<dbReference type="InterPro" id="IPR025659">
    <property type="entry name" value="Tubby-like_C"/>
</dbReference>
<dbReference type="PRINTS" id="PR01573">
    <property type="entry name" value="SUPERTUBBY"/>
</dbReference>